<keyword evidence="10 23" id="KW-0732">Signal</keyword>
<evidence type="ECO:0000256" key="21">
    <source>
        <dbReference type="PROSITE-ProRule" id="PRU10141"/>
    </source>
</evidence>
<dbReference type="Gene3D" id="3.30.200.20">
    <property type="entry name" value="Phosphorylase Kinase, domain 1"/>
    <property type="match status" value="1"/>
</dbReference>
<evidence type="ECO:0000259" key="24">
    <source>
        <dbReference type="PROSITE" id="PS50011"/>
    </source>
</evidence>
<keyword evidence="15 22" id="KW-1133">Transmembrane helix</keyword>
<dbReference type="Pfam" id="PF00560">
    <property type="entry name" value="LRR_1"/>
    <property type="match status" value="4"/>
</dbReference>
<evidence type="ECO:0000256" key="19">
    <source>
        <dbReference type="ARBA" id="ARBA00047899"/>
    </source>
</evidence>
<dbReference type="GO" id="GO:0004674">
    <property type="term" value="F:protein serine/threonine kinase activity"/>
    <property type="evidence" value="ECO:0007669"/>
    <property type="project" value="UniProtKB-KW"/>
</dbReference>
<dbReference type="PROSITE" id="PS00109">
    <property type="entry name" value="PROTEIN_KINASE_TYR"/>
    <property type="match status" value="1"/>
</dbReference>
<keyword evidence="4" id="KW-1003">Cell membrane</keyword>
<dbReference type="InterPro" id="IPR055414">
    <property type="entry name" value="LRR_R13L4/SHOC2-like"/>
</dbReference>
<accession>A0A835F9K1</accession>
<dbReference type="InterPro" id="IPR017441">
    <property type="entry name" value="Protein_kinase_ATP_BS"/>
</dbReference>
<dbReference type="SMART" id="SM00369">
    <property type="entry name" value="LRR_TYP"/>
    <property type="match status" value="12"/>
</dbReference>
<dbReference type="GO" id="GO:0005524">
    <property type="term" value="F:ATP binding"/>
    <property type="evidence" value="ECO:0007669"/>
    <property type="project" value="UniProtKB-UniRule"/>
</dbReference>
<name>A0A835F9K1_9POAL</name>
<dbReference type="FunFam" id="3.80.10.10:FF:000177">
    <property type="entry name" value="Leucine-rich repeat receptor-like serine/threonine-protein kinase At1g17230"/>
    <property type="match status" value="1"/>
</dbReference>
<evidence type="ECO:0000256" key="2">
    <source>
        <dbReference type="ARBA" id="ARBA00004479"/>
    </source>
</evidence>
<keyword evidence="14 21" id="KW-0067">ATP-binding</keyword>
<comment type="subcellular location">
    <subcellularLocation>
        <location evidence="1">Cell membrane</location>
        <topology evidence="1">Single-pass membrane protein</topology>
    </subcellularLocation>
    <subcellularLocation>
        <location evidence="2">Membrane</location>
        <topology evidence="2">Single-pass type I membrane protein</topology>
    </subcellularLocation>
</comment>
<evidence type="ECO:0000256" key="1">
    <source>
        <dbReference type="ARBA" id="ARBA00004162"/>
    </source>
</evidence>
<dbReference type="Pfam" id="PF08263">
    <property type="entry name" value="LRRNT_2"/>
    <property type="match status" value="1"/>
</dbReference>
<evidence type="ECO:0000256" key="10">
    <source>
        <dbReference type="ARBA" id="ARBA00022729"/>
    </source>
</evidence>
<dbReference type="Gene3D" id="1.10.510.10">
    <property type="entry name" value="Transferase(Phosphotransferase) domain 1"/>
    <property type="match status" value="1"/>
</dbReference>
<evidence type="ECO:0000256" key="6">
    <source>
        <dbReference type="ARBA" id="ARBA00022553"/>
    </source>
</evidence>
<feature type="binding site" evidence="21">
    <location>
        <position position="823"/>
    </location>
    <ligand>
        <name>ATP</name>
        <dbReference type="ChEBI" id="CHEBI:30616"/>
    </ligand>
</feature>
<keyword evidence="12 21" id="KW-0547">Nucleotide-binding</keyword>
<keyword evidence="11" id="KW-0677">Repeat</keyword>
<keyword evidence="5" id="KW-0723">Serine/threonine-protein kinase</keyword>
<dbReference type="SUPFAM" id="SSF52058">
    <property type="entry name" value="L domain-like"/>
    <property type="match status" value="2"/>
</dbReference>
<dbReference type="InterPro" id="IPR000719">
    <property type="entry name" value="Prot_kinase_dom"/>
</dbReference>
<dbReference type="FunFam" id="3.30.200.20:FF:000309">
    <property type="entry name" value="Leucine-rich repeat receptor protein kinase MSP1"/>
    <property type="match status" value="1"/>
</dbReference>
<dbReference type="InterPro" id="IPR003591">
    <property type="entry name" value="Leu-rich_rpt_typical-subtyp"/>
</dbReference>
<dbReference type="GO" id="GO:0006952">
    <property type="term" value="P:defense response"/>
    <property type="evidence" value="ECO:0007669"/>
    <property type="project" value="UniProtKB-ARBA"/>
</dbReference>
<dbReference type="Pfam" id="PF00069">
    <property type="entry name" value="Pkinase"/>
    <property type="match status" value="1"/>
</dbReference>
<dbReference type="GO" id="GO:0051707">
    <property type="term" value="P:response to other organism"/>
    <property type="evidence" value="ECO:0007669"/>
    <property type="project" value="UniProtKB-ARBA"/>
</dbReference>
<dbReference type="InterPro" id="IPR001611">
    <property type="entry name" value="Leu-rich_rpt"/>
</dbReference>
<dbReference type="PROSITE" id="PS50011">
    <property type="entry name" value="PROTEIN_KINASE_DOM"/>
    <property type="match status" value="1"/>
</dbReference>
<evidence type="ECO:0000256" key="13">
    <source>
        <dbReference type="ARBA" id="ARBA00022777"/>
    </source>
</evidence>
<dbReference type="InterPro" id="IPR051716">
    <property type="entry name" value="Plant_RL_S/T_kinase"/>
</dbReference>
<gene>
    <name evidence="25" type="ORF">HU200_015888</name>
</gene>
<evidence type="ECO:0000313" key="25">
    <source>
        <dbReference type="EMBL" id="KAF8731940.1"/>
    </source>
</evidence>
<evidence type="ECO:0000256" key="11">
    <source>
        <dbReference type="ARBA" id="ARBA00022737"/>
    </source>
</evidence>
<reference evidence="25" key="1">
    <citation type="submission" date="2020-07" db="EMBL/GenBank/DDBJ databases">
        <title>Genome sequence and genetic diversity analysis of an under-domesticated orphan crop, white fonio (Digitaria exilis).</title>
        <authorList>
            <person name="Bennetzen J.L."/>
            <person name="Chen S."/>
            <person name="Ma X."/>
            <person name="Wang X."/>
            <person name="Yssel A.E.J."/>
            <person name="Chaluvadi S.R."/>
            <person name="Johnson M."/>
            <person name="Gangashetty P."/>
            <person name="Hamidou F."/>
            <person name="Sanogo M.D."/>
            <person name="Zwaenepoel A."/>
            <person name="Wallace J."/>
            <person name="Van De Peer Y."/>
            <person name="Van Deynze A."/>
        </authorList>
    </citation>
    <scope>NUCLEOTIDE SEQUENCE</scope>
    <source>
        <tissue evidence="25">Leaves</tissue>
    </source>
</reference>
<dbReference type="FunFam" id="3.80.10.10:FF:000453">
    <property type="entry name" value="Leucine-rich receptor-like protein kinase family protein"/>
    <property type="match status" value="1"/>
</dbReference>
<evidence type="ECO:0000256" key="8">
    <source>
        <dbReference type="ARBA" id="ARBA00022679"/>
    </source>
</evidence>
<keyword evidence="8" id="KW-0808">Transferase</keyword>
<evidence type="ECO:0000256" key="15">
    <source>
        <dbReference type="ARBA" id="ARBA00022989"/>
    </source>
</evidence>
<feature type="transmembrane region" description="Helical" evidence="22">
    <location>
        <begin position="730"/>
        <end position="753"/>
    </location>
</feature>
<evidence type="ECO:0000256" key="16">
    <source>
        <dbReference type="ARBA" id="ARBA00023136"/>
    </source>
</evidence>
<proteinExistence type="predicted"/>
<dbReference type="FunFam" id="3.80.10.10:FF:000041">
    <property type="entry name" value="LRR receptor-like serine/threonine-protein kinase ERECTA"/>
    <property type="match status" value="1"/>
</dbReference>
<keyword evidence="6" id="KW-0597">Phosphoprotein</keyword>
<keyword evidence="9 22" id="KW-0812">Transmembrane</keyword>
<evidence type="ECO:0000256" key="3">
    <source>
        <dbReference type="ARBA" id="ARBA00012513"/>
    </source>
</evidence>
<dbReference type="InterPro" id="IPR011009">
    <property type="entry name" value="Kinase-like_dom_sf"/>
</dbReference>
<dbReference type="FunFam" id="3.80.10.10:FF:000400">
    <property type="entry name" value="Nuclear pore complex protein NUP107"/>
    <property type="match status" value="1"/>
</dbReference>
<dbReference type="EMBL" id="JACEFO010001605">
    <property type="protein sequence ID" value="KAF8731940.1"/>
    <property type="molecule type" value="Genomic_DNA"/>
</dbReference>
<dbReference type="PANTHER" id="PTHR48053:SF22">
    <property type="entry name" value="MDIS1-INTERACTING RECEPTOR LIKE KINASE 2-LIKE"/>
    <property type="match status" value="1"/>
</dbReference>
<dbReference type="PANTHER" id="PTHR48053">
    <property type="entry name" value="LEUCINE RICH REPEAT FAMILY PROTEIN, EXPRESSED"/>
    <property type="match status" value="1"/>
</dbReference>
<dbReference type="OrthoDB" id="676979at2759"/>
<dbReference type="FunFam" id="1.10.510.10:FF:000417">
    <property type="entry name" value="Leucine-rich repeat receptor-like protein kinase"/>
    <property type="match status" value="1"/>
</dbReference>
<sequence>MVMTMELVIAIPLVLLHACILSPRTAAALALRHHQYPQETAAAEALLQWKSTLLHAPPALLASWRPGTTPCTSNWTGISCTTTTTTRHGGAAVTGISLPHAGIDGHLGELNFSALPSLRRLDLSYNSLRGKIPAAIFVSLPALSYLDLSANWLHGDIPPEIGGGGMRSLAHLDLSINNLTGNIPPSLGNLTALDFLVLQQNMLTGPIPPELGKITGLETLVLCTTSLSGEIPETIGNLTKLITLQLYTNQLSGPIPPVVGNLVNLTDLELADNQLIGEIPTSLANLTKLGILILSKNQLTGSIPHGIGFLANLTDLLLDMNQLGGRIPQSLGNLTKMEYLELSKNQFLGSIPSEIGRLRDMWFVGLSENQISGSVPATVGNLTSLIEFDVFCNKLSGPLPREFLNLTLLEDVDMGNNSLSGELPSDICRGGNLVNFILAMNMFTGPIPASLKTCACVVYLNVGSNQLTGDISSLGPYPQLVEADFGRNKLHGHLSKTWASSVNLTILNLSKNMISGSLPPELSNLAMLEVLLLQTNNLTGKIPPELRNLPNLYKLNLSRNQLSGSIPPEFGQMSNLQYLDISMNNLSGSIPQELGGCTGLLSLLLNDNSLSGELPMTLGNMGNLQLVLDVSSNKFTDGLPSQLGNLVKLEILNLSHNEFNGSIPSSFASMASLSTLDVSYNNLEGPIPTGQLFRNASIGWFLHNNGLCGNLSGLPQCSSSPKLEHHNRKILRLVLGISIPLCIVTVLAIWLVMIIPRNKQQQRTAATDRKDLFSVWNFDGKLAFEDIINATENFSERYIVGSGGYGTVYKVQLQDGRSVAVKKLHETEEEMSDEKRFLREIEVLLKIRHRSIVKLYGFCSHRLYKFLVYDYIDRGNLHKTLENEDTAKELSWQRRAAIARDMAQAMYYLHHECNPPIIHRDITSNNILLDADFKAYVADFGTARIIKSDSSNWSELAGTYGYIAPELSYTSTVTAKCDVYSFGVVVLEIVMGRYPRELQSLGSLSLEEHSKLAMDFLDQRPPSPTAAEKKEVALLIEVAYACLETSPQSRPEMQDVYQKLIRHKPSSLASSSGKITLERITDGEV</sequence>
<feature type="chain" id="PRO_5032382184" description="non-specific serine/threonine protein kinase" evidence="23">
    <location>
        <begin position="28"/>
        <end position="1085"/>
    </location>
</feature>
<feature type="domain" description="Protein kinase" evidence="24">
    <location>
        <begin position="794"/>
        <end position="1066"/>
    </location>
</feature>
<protein>
    <recommendedName>
        <fullName evidence="3">non-specific serine/threonine protein kinase</fullName>
        <ecNumber evidence="3">2.7.11.1</ecNumber>
    </recommendedName>
</protein>
<evidence type="ECO:0000256" key="9">
    <source>
        <dbReference type="ARBA" id="ARBA00022692"/>
    </source>
</evidence>
<feature type="signal peptide" evidence="23">
    <location>
        <begin position="1"/>
        <end position="27"/>
    </location>
</feature>
<dbReference type="Gene3D" id="3.80.10.10">
    <property type="entry name" value="Ribonuclease Inhibitor"/>
    <property type="match status" value="5"/>
</dbReference>
<comment type="catalytic activity">
    <reaction evidence="19">
        <text>L-threonyl-[protein] + ATP = O-phospho-L-threonyl-[protein] + ADP + H(+)</text>
        <dbReference type="Rhea" id="RHEA:46608"/>
        <dbReference type="Rhea" id="RHEA-COMP:11060"/>
        <dbReference type="Rhea" id="RHEA-COMP:11605"/>
        <dbReference type="ChEBI" id="CHEBI:15378"/>
        <dbReference type="ChEBI" id="CHEBI:30013"/>
        <dbReference type="ChEBI" id="CHEBI:30616"/>
        <dbReference type="ChEBI" id="CHEBI:61977"/>
        <dbReference type="ChEBI" id="CHEBI:456216"/>
        <dbReference type="EC" id="2.7.11.1"/>
    </reaction>
</comment>
<dbReference type="Proteomes" id="UP000636709">
    <property type="component" value="Unassembled WGS sequence"/>
</dbReference>
<evidence type="ECO:0000256" key="7">
    <source>
        <dbReference type="ARBA" id="ARBA00022614"/>
    </source>
</evidence>
<keyword evidence="7" id="KW-0433">Leucine-rich repeat</keyword>
<dbReference type="EC" id="2.7.11.1" evidence="3"/>
<keyword evidence="18" id="KW-0325">Glycoprotein</keyword>
<keyword evidence="16 22" id="KW-0472">Membrane</keyword>
<keyword evidence="13" id="KW-0418">Kinase</keyword>
<evidence type="ECO:0000256" key="18">
    <source>
        <dbReference type="ARBA" id="ARBA00023180"/>
    </source>
</evidence>
<evidence type="ECO:0000256" key="17">
    <source>
        <dbReference type="ARBA" id="ARBA00023170"/>
    </source>
</evidence>
<evidence type="ECO:0000256" key="5">
    <source>
        <dbReference type="ARBA" id="ARBA00022527"/>
    </source>
</evidence>
<evidence type="ECO:0000313" key="26">
    <source>
        <dbReference type="Proteomes" id="UP000636709"/>
    </source>
</evidence>
<evidence type="ECO:0000256" key="12">
    <source>
        <dbReference type="ARBA" id="ARBA00022741"/>
    </source>
</evidence>
<dbReference type="PROSITE" id="PS00107">
    <property type="entry name" value="PROTEIN_KINASE_ATP"/>
    <property type="match status" value="1"/>
</dbReference>
<dbReference type="InterPro" id="IPR013210">
    <property type="entry name" value="LRR_N_plant-typ"/>
</dbReference>
<keyword evidence="26" id="KW-1185">Reference proteome</keyword>
<evidence type="ECO:0000256" key="14">
    <source>
        <dbReference type="ARBA" id="ARBA00022840"/>
    </source>
</evidence>
<evidence type="ECO:0000256" key="20">
    <source>
        <dbReference type="ARBA" id="ARBA00048679"/>
    </source>
</evidence>
<dbReference type="Pfam" id="PF23598">
    <property type="entry name" value="LRR_14"/>
    <property type="match status" value="1"/>
</dbReference>
<comment type="catalytic activity">
    <reaction evidence="20">
        <text>L-seryl-[protein] + ATP = O-phospho-L-seryl-[protein] + ADP + H(+)</text>
        <dbReference type="Rhea" id="RHEA:17989"/>
        <dbReference type="Rhea" id="RHEA-COMP:9863"/>
        <dbReference type="Rhea" id="RHEA-COMP:11604"/>
        <dbReference type="ChEBI" id="CHEBI:15378"/>
        <dbReference type="ChEBI" id="CHEBI:29999"/>
        <dbReference type="ChEBI" id="CHEBI:30616"/>
        <dbReference type="ChEBI" id="CHEBI:83421"/>
        <dbReference type="ChEBI" id="CHEBI:456216"/>
        <dbReference type="EC" id="2.7.11.1"/>
    </reaction>
</comment>
<evidence type="ECO:0000256" key="4">
    <source>
        <dbReference type="ARBA" id="ARBA00022475"/>
    </source>
</evidence>
<dbReference type="AlphaFoldDB" id="A0A835F9K1"/>
<dbReference type="InterPro" id="IPR008266">
    <property type="entry name" value="Tyr_kinase_AS"/>
</dbReference>
<comment type="caution">
    <text evidence="25">The sequence shown here is derived from an EMBL/GenBank/DDBJ whole genome shotgun (WGS) entry which is preliminary data.</text>
</comment>
<organism evidence="25 26">
    <name type="scientific">Digitaria exilis</name>
    <dbReference type="NCBI Taxonomy" id="1010633"/>
    <lineage>
        <taxon>Eukaryota</taxon>
        <taxon>Viridiplantae</taxon>
        <taxon>Streptophyta</taxon>
        <taxon>Embryophyta</taxon>
        <taxon>Tracheophyta</taxon>
        <taxon>Spermatophyta</taxon>
        <taxon>Magnoliopsida</taxon>
        <taxon>Liliopsida</taxon>
        <taxon>Poales</taxon>
        <taxon>Poaceae</taxon>
        <taxon>PACMAD clade</taxon>
        <taxon>Panicoideae</taxon>
        <taxon>Panicodae</taxon>
        <taxon>Paniceae</taxon>
        <taxon>Anthephorinae</taxon>
        <taxon>Digitaria</taxon>
    </lineage>
</organism>
<dbReference type="Pfam" id="PF13855">
    <property type="entry name" value="LRR_8"/>
    <property type="match status" value="2"/>
</dbReference>
<dbReference type="SUPFAM" id="SSF52075">
    <property type="entry name" value="Outer arm dynein light chain 1"/>
    <property type="match status" value="1"/>
</dbReference>
<keyword evidence="17" id="KW-0675">Receptor</keyword>
<evidence type="ECO:0000256" key="22">
    <source>
        <dbReference type="SAM" id="Phobius"/>
    </source>
</evidence>
<dbReference type="GO" id="GO:0009791">
    <property type="term" value="P:post-embryonic development"/>
    <property type="evidence" value="ECO:0007669"/>
    <property type="project" value="UniProtKB-ARBA"/>
</dbReference>
<dbReference type="InterPro" id="IPR032675">
    <property type="entry name" value="LRR_dom_sf"/>
</dbReference>
<dbReference type="GO" id="GO:0005886">
    <property type="term" value="C:plasma membrane"/>
    <property type="evidence" value="ECO:0007669"/>
    <property type="project" value="UniProtKB-SubCell"/>
</dbReference>
<evidence type="ECO:0000256" key="23">
    <source>
        <dbReference type="SAM" id="SignalP"/>
    </source>
</evidence>
<dbReference type="CDD" id="cd14066">
    <property type="entry name" value="STKc_IRAK"/>
    <property type="match status" value="1"/>
</dbReference>
<dbReference type="SUPFAM" id="SSF56112">
    <property type="entry name" value="Protein kinase-like (PK-like)"/>
    <property type="match status" value="1"/>
</dbReference>